<dbReference type="Proteomes" id="UP001198220">
    <property type="component" value="Unassembled WGS sequence"/>
</dbReference>
<accession>A0AAE3A620</accession>
<evidence type="ECO:0000313" key="2">
    <source>
        <dbReference type="Proteomes" id="UP001198220"/>
    </source>
</evidence>
<evidence type="ECO:0000313" key="1">
    <source>
        <dbReference type="EMBL" id="MCC2126084.1"/>
    </source>
</evidence>
<reference evidence="1 2" key="1">
    <citation type="submission" date="2021-10" db="EMBL/GenBank/DDBJ databases">
        <title>Anaerobic single-cell dispensing facilitates the cultivation of human gut bacteria.</title>
        <authorList>
            <person name="Afrizal A."/>
        </authorList>
    </citation>
    <scope>NUCLEOTIDE SEQUENCE [LARGE SCALE GENOMIC DNA]</scope>
    <source>
        <strain evidence="1 2">CLA-AA-H276</strain>
    </source>
</reference>
<proteinExistence type="predicted"/>
<organism evidence="1 2">
    <name type="scientific">Hominiventricola filiformis</name>
    <dbReference type="NCBI Taxonomy" id="2885352"/>
    <lineage>
        <taxon>Bacteria</taxon>
        <taxon>Bacillati</taxon>
        <taxon>Bacillota</taxon>
        <taxon>Clostridia</taxon>
        <taxon>Lachnospirales</taxon>
        <taxon>Lachnospiraceae</taxon>
        <taxon>Hominiventricola</taxon>
    </lineage>
</organism>
<comment type="caution">
    <text evidence="1">The sequence shown here is derived from an EMBL/GenBank/DDBJ whole genome shotgun (WGS) entry which is preliminary data.</text>
</comment>
<dbReference type="AlphaFoldDB" id="A0AAE3A620"/>
<dbReference type="RefSeq" id="WP_308459252.1">
    <property type="nucleotide sequence ID" value="NZ_JAJEPS010000006.1"/>
</dbReference>
<dbReference type="EMBL" id="JAJEPS010000006">
    <property type="protein sequence ID" value="MCC2126084.1"/>
    <property type="molecule type" value="Genomic_DNA"/>
</dbReference>
<gene>
    <name evidence="1" type="ORF">LKD36_07825</name>
</gene>
<name>A0AAE3A620_9FIRM</name>
<sequence length="239" mass="27781">MGIQYNEKTIIDKCEEAMKNPALFYKQGLVNYKGICSDTNIPYTEVIADYLMEHFEEFERGIPKIQRKNSYCTGTHESRYDPTSNRTEELTAIKLCKAGRKYEKIGTILDYQIPLKDKQSDVAGKIDLLAYDGRVLHILELKKPGIKSNQETMLRCVLEGYTYLRIIDTVKLISDFNEKKGVNIPLDTPVKASPLTFKDSLPYREWKEIDRRPKLKALMELLDSEPFFIREVSENYEIF</sequence>
<protein>
    <submittedName>
        <fullName evidence="1">Uncharacterized protein</fullName>
    </submittedName>
</protein>
<keyword evidence="2" id="KW-1185">Reference proteome</keyword>